<dbReference type="PANTHER" id="PTHR12903">
    <property type="entry name" value="MITOCHONDRIAL RIBOSOMAL PROTEIN L24"/>
    <property type="match status" value="1"/>
</dbReference>
<dbReference type="SMART" id="SM00739">
    <property type="entry name" value="KOW"/>
    <property type="match status" value="1"/>
</dbReference>
<keyword evidence="8" id="KW-1185">Reference proteome</keyword>
<comment type="similarity">
    <text evidence="1 5">Belongs to the universal ribosomal protein uL24 family.</text>
</comment>
<evidence type="ECO:0000313" key="7">
    <source>
        <dbReference type="EMBL" id="UOF02877.1"/>
    </source>
</evidence>
<keyword evidence="5" id="KW-0694">RNA-binding</keyword>
<sequence length="86" mass="9307">MKLKVKKGATVQVITGSDKGKKGSVLAVDAKNMLVKVQGVKVQTHYDKKDGLLKKEGFINYSNVKLVEAATKEKKTSKKATKSKSA</sequence>
<dbReference type="EMBL" id="CP093442">
    <property type="protein sequence ID" value="UOF02877.1"/>
    <property type="molecule type" value="Genomic_DNA"/>
</dbReference>
<feature type="domain" description="KOW" evidence="6">
    <location>
        <begin position="4"/>
        <end position="31"/>
    </location>
</feature>
<dbReference type="SUPFAM" id="SSF50104">
    <property type="entry name" value="Translation proteins SH3-like domain"/>
    <property type="match status" value="1"/>
</dbReference>
<dbReference type="CDD" id="cd06089">
    <property type="entry name" value="KOW_RPL26"/>
    <property type="match status" value="1"/>
</dbReference>
<evidence type="ECO:0000256" key="2">
    <source>
        <dbReference type="ARBA" id="ARBA00022980"/>
    </source>
</evidence>
<evidence type="ECO:0000313" key="8">
    <source>
        <dbReference type="Proteomes" id="UP000830116"/>
    </source>
</evidence>
<comment type="function">
    <text evidence="5">One of two assembly initiator proteins, it binds directly to the 5'-end of the 23S rRNA, where it nucleates assembly of the 50S subunit.</text>
</comment>
<evidence type="ECO:0000256" key="5">
    <source>
        <dbReference type="HAMAP-Rule" id="MF_01326"/>
    </source>
</evidence>
<evidence type="ECO:0000256" key="3">
    <source>
        <dbReference type="ARBA" id="ARBA00023274"/>
    </source>
</evidence>
<organism evidence="7 8">
    <name type="scientific">Bdellovibrio reynosensis</name>
    <dbReference type="NCBI Taxonomy" id="2835041"/>
    <lineage>
        <taxon>Bacteria</taxon>
        <taxon>Pseudomonadati</taxon>
        <taxon>Bdellovibrionota</taxon>
        <taxon>Bdellovibrionia</taxon>
        <taxon>Bdellovibrionales</taxon>
        <taxon>Pseudobdellovibrionaceae</taxon>
        <taxon>Bdellovibrio</taxon>
    </lineage>
</organism>
<dbReference type="InterPro" id="IPR008991">
    <property type="entry name" value="Translation_prot_SH3-like_sf"/>
</dbReference>
<evidence type="ECO:0000256" key="4">
    <source>
        <dbReference type="ARBA" id="ARBA00035206"/>
    </source>
</evidence>
<keyword evidence="2 5" id="KW-0689">Ribosomal protein</keyword>
<dbReference type="InterPro" id="IPR041988">
    <property type="entry name" value="Ribosomal_uL24_KOW"/>
</dbReference>
<keyword evidence="3 5" id="KW-0687">Ribonucleoprotein</keyword>
<proteinExistence type="inferred from homology"/>
<keyword evidence="5" id="KW-0699">rRNA-binding</keyword>
<dbReference type="InterPro" id="IPR005824">
    <property type="entry name" value="KOW"/>
</dbReference>
<dbReference type="RefSeq" id="WP_243540696.1">
    <property type="nucleotide sequence ID" value="NZ_CP093442.1"/>
</dbReference>
<dbReference type="GO" id="GO:0005840">
    <property type="term" value="C:ribosome"/>
    <property type="evidence" value="ECO:0007669"/>
    <property type="project" value="UniProtKB-KW"/>
</dbReference>
<gene>
    <name evidence="5" type="primary">rplX</name>
    <name evidence="7" type="ORF">MNR06_07910</name>
</gene>
<reference evidence="7" key="1">
    <citation type="submission" date="2022-03" db="EMBL/GenBank/DDBJ databases">
        <title>Genome Identification and Characterization of new species Bdellovibrio reynosense LBG001 sp. nov. from a Mexico soil sample.</title>
        <authorList>
            <person name="Camilli A."/>
            <person name="Ajao Y."/>
            <person name="Guo X."/>
        </authorList>
    </citation>
    <scope>NUCLEOTIDE SEQUENCE</scope>
    <source>
        <strain evidence="7">LBG001</strain>
    </source>
</reference>
<dbReference type="HAMAP" id="MF_01326_B">
    <property type="entry name" value="Ribosomal_uL24_B"/>
    <property type="match status" value="1"/>
</dbReference>
<dbReference type="InterPro" id="IPR003256">
    <property type="entry name" value="Ribosomal_uL24"/>
</dbReference>
<protein>
    <recommendedName>
        <fullName evidence="4 5">Large ribosomal subunit protein uL24</fullName>
    </recommendedName>
</protein>
<evidence type="ECO:0000259" key="6">
    <source>
        <dbReference type="SMART" id="SM00739"/>
    </source>
</evidence>
<accession>A0ABY4CD53</accession>
<name>A0ABY4CD53_9BACT</name>
<evidence type="ECO:0000256" key="1">
    <source>
        <dbReference type="ARBA" id="ARBA00010618"/>
    </source>
</evidence>
<dbReference type="InterPro" id="IPR014722">
    <property type="entry name" value="Rib_uL2_dom2"/>
</dbReference>
<dbReference type="Gene3D" id="2.30.30.30">
    <property type="match status" value="1"/>
</dbReference>
<comment type="function">
    <text evidence="5">One of the proteins that surrounds the polypeptide exit tunnel on the outside of the subunit.</text>
</comment>
<comment type="subunit">
    <text evidence="5">Part of the 50S ribosomal subunit.</text>
</comment>
<dbReference type="Proteomes" id="UP000830116">
    <property type="component" value="Chromosome"/>
</dbReference>
<dbReference type="Pfam" id="PF00467">
    <property type="entry name" value="KOW"/>
    <property type="match status" value="1"/>
</dbReference>